<sequence>MPRSPLKTLAPFLMLAVALASGVGAPPAAAQQTEKRIALVLGNAAYPAGALSFPANDAGLMAQTLQASGFDVVGARDLDGDGLRKALRDFVDKASQSGPETVAAVYFSGYGLQFEGENYLVPVDAQIARAGDVPIQAIRVADLLRPLASVPLKARIVVLDAARENPFARSGPPLAGGLALMDADPGMLVAFNAAPGSVAPPLQDAYGPYARALAEMIREGGLPLADVFDRARLRTSELTQGAVVPWDADRVTAPFLFLERTADAPVPKSAADLSRLRDGPIRDLDARDAYQAALGRDTIQAYQDFLAAYPQDPMARRIRPLLAARREALIWRRTSQVGTTRAYWSYLRRYPRGPHAGEAERRLGRLAAALQPPPGFEVLDYDVPPPPPDEFVYFERPVLMFADPVYDLPPPPPLAYLEPIPAYFVDLPPPPPPVEYYVLPQPIYEPVPVYVERPAYVAPPPLNLITYNIHNTVIVNPQANTIVVRSQAGEPLLPWAGAEAVGIVPRTAQAAPATSGAGQGQPKVPMPGAPAASGAATGIGPGAAAVAGAAVAAGAAAAAMRVALPPSVAAKAPRPEAPTPAALVPQGGAGPQPAAQVSGGVRPGTPGGLPGTPSLGAPLRGAPMSGQPLVPRQPVTPGQSPVPGQAATPSQGQHALPSALPPLPGRPGGSPDALASPGRLGSAGLRGQRARPGPANMAPAAPSLGAASNGAALQPLAGASQPAPAVLRGRQAVSTGLGGRFAPPVGRPSQADIAPSRRRPATATAPQERVAAPPSQQRGPAGSLAPVLRAPAPPRAEPPPLRQLPPFARSERPAPAQMRAPPPQIVAPRPAAPPPPQVRAPAPPQMRGPAPPLQMRAPGPPPQLRTPSPPPQVRSPAPRQTESRGPASRPPCGGPGQPSCH</sequence>
<feature type="region of interest" description="Disordered" evidence="1">
    <location>
        <begin position="512"/>
        <end position="534"/>
    </location>
</feature>
<feature type="compositionally biased region" description="Low complexity" evidence="1">
    <location>
        <begin position="804"/>
        <end position="819"/>
    </location>
</feature>
<gene>
    <name evidence="4" type="ORF">GCM10007036_21450</name>
</gene>
<feature type="compositionally biased region" description="Pro residues" evidence="1">
    <location>
        <begin position="791"/>
        <end position="803"/>
    </location>
</feature>
<protein>
    <recommendedName>
        <fullName evidence="3">Caspase family p20 domain-containing protein</fullName>
    </recommendedName>
</protein>
<name>A0A917I7E0_9HYPH</name>
<feature type="compositionally biased region" description="Low complexity" evidence="1">
    <location>
        <begin position="591"/>
        <end position="600"/>
    </location>
</feature>
<evidence type="ECO:0000259" key="3">
    <source>
        <dbReference type="PROSITE" id="PS50208"/>
    </source>
</evidence>
<dbReference type="InterPro" id="IPR011600">
    <property type="entry name" value="Pept_C14_caspase"/>
</dbReference>
<feature type="signal peptide" evidence="2">
    <location>
        <begin position="1"/>
        <end position="30"/>
    </location>
</feature>
<dbReference type="PANTHER" id="PTHR22576">
    <property type="entry name" value="MUCOSA ASSOCIATED LYMPHOID TISSUE LYMPHOMA TRANSLOCATION PROTEIN 1/PARACASPASE"/>
    <property type="match status" value="1"/>
</dbReference>
<dbReference type="InterPro" id="IPR029030">
    <property type="entry name" value="Caspase-like_dom_sf"/>
</dbReference>
<keyword evidence="2" id="KW-0732">Signal</keyword>
<feature type="domain" description="Caspase family p20" evidence="3">
    <location>
        <begin position="34"/>
        <end position="166"/>
    </location>
</feature>
<evidence type="ECO:0000256" key="2">
    <source>
        <dbReference type="SAM" id="SignalP"/>
    </source>
</evidence>
<organism evidence="4 5">
    <name type="scientific">Alsobacter metallidurans</name>
    <dbReference type="NCBI Taxonomy" id="340221"/>
    <lineage>
        <taxon>Bacteria</taxon>
        <taxon>Pseudomonadati</taxon>
        <taxon>Pseudomonadota</taxon>
        <taxon>Alphaproteobacteria</taxon>
        <taxon>Hyphomicrobiales</taxon>
        <taxon>Alsobacteraceae</taxon>
        <taxon>Alsobacter</taxon>
    </lineage>
</organism>
<evidence type="ECO:0000313" key="5">
    <source>
        <dbReference type="Proteomes" id="UP000603912"/>
    </source>
</evidence>
<dbReference type="Proteomes" id="UP000603912">
    <property type="component" value="Unassembled WGS sequence"/>
</dbReference>
<reference evidence="4" key="2">
    <citation type="submission" date="2020-09" db="EMBL/GenBank/DDBJ databases">
        <authorList>
            <person name="Sun Q."/>
            <person name="Zhou Y."/>
        </authorList>
    </citation>
    <scope>NUCLEOTIDE SEQUENCE</scope>
    <source>
        <strain evidence="4">CGMCC 1.12214</strain>
    </source>
</reference>
<dbReference type="SUPFAM" id="SSF52129">
    <property type="entry name" value="Caspase-like"/>
    <property type="match status" value="1"/>
</dbReference>
<dbReference type="PANTHER" id="PTHR22576:SF37">
    <property type="entry name" value="MUCOSA-ASSOCIATED LYMPHOID TISSUE LYMPHOMA TRANSLOCATION PROTEIN 1"/>
    <property type="match status" value="1"/>
</dbReference>
<dbReference type="Gene3D" id="3.40.50.1460">
    <property type="match status" value="1"/>
</dbReference>
<accession>A0A917I7E0</accession>
<dbReference type="InterPro" id="IPR001309">
    <property type="entry name" value="Pept_C14_p20"/>
</dbReference>
<feature type="chain" id="PRO_5036698467" description="Caspase family p20 domain-containing protein" evidence="2">
    <location>
        <begin position="31"/>
        <end position="901"/>
    </location>
</feature>
<feature type="compositionally biased region" description="Gly residues" evidence="1">
    <location>
        <begin position="601"/>
        <end position="610"/>
    </location>
</feature>
<dbReference type="AlphaFoldDB" id="A0A917I7E0"/>
<dbReference type="GO" id="GO:0006508">
    <property type="term" value="P:proteolysis"/>
    <property type="evidence" value="ECO:0007669"/>
    <property type="project" value="InterPro"/>
</dbReference>
<evidence type="ECO:0000313" key="4">
    <source>
        <dbReference type="EMBL" id="GGH18937.1"/>
    </source>
</evidence>
<dbReference type="PROSITE" id="PS50208">
    <property type="entry name" value="CASPASE_P20"/>
    <property type="match status" value="1"/>
</dbReference>
<dbReference type="GO" id="GO:0004197">
    <property type="term" value="F:cysteine-type endopeptidase activity"/>
    <property type="evidence" value="ECO:0007669"/>
    <property type="project" value="InterPro"/>
</dbReference>
<evidence type="ECO:0000256" key="1">
    <source>
        <dbReference type="SAM" id="MobiDB-lite"/>
    </source>
</evidence>
<feature type="region of interest" description="Disordered" evidence="1">
    <location>
        <begin position="570"/>
        <end position="901"/>
    </location>
</feature>
<feature type="compositionally biased region" description="Pro residues" evidence="1">
    <location>
        <begin position="820"/>
        <end position="873"/>
    </location>
</feature>
<dbReference type="Pfam" id="PF00656">
    <property type="entry name" value="Peptidase_C14"/>
    <property type="match status" value="1"/>
</dbReference>
<proteinExistence type="predicted"/>
<reference evidence="4" key="1">
    <citation type="journal article" date="2014" name="Int. J. Syst. Evol. Microbiol.">
        <title>Complete genome sequence of Corynebacterium casei LMG S-19264T (=DSM 44701T), isolated from a smear-ripened cheese.</title>
        <authorList>
            <consortium name="US DOE Joint Genome Institute (JGI-PGF)"/>
            <person name="Walter F."/>
            <person name="Albersmeier A."/>
            <person name="Kalinowski J."/>
            <person name="Ruckert C."/>
        </authorList>
    </citation>
    <scope>NUCLEOTIDE SEQUENCE</scope>
    <source>
        <strain evidence="4">CGMCC 1.12214</strain>
    </source>
</reference>
<comment type="caution">
    <text evidence="4">The sequence shown here is derived from an EMBL/GenBank/DDBJ whole genome shotgun (WGS) entry which is preliminary data.</text>
</comment>
<dbReference type="EMBL" id="BMES01000002">
    <property type="protein sequence ID" value="GGH18937.1"/>
    <property type="molecule type" value="Genomic_DNA"/>
</dbReference>
<keyword evidence="5" id="KW-1185">Reference proteome</keyword>
<dbReference type="InterPro" id="IPR052039">
    <property type="entry name" value="Caspase-related_regulators"/>
</dbReference>